<organism evidence="8 9">
    <name type="scientific">Dokdonella koreensis DS-123</name>
    <dbReference type="NCBI Taxonomy" id="1300342"/>
    <lineage>
        <taxon>Bacteria</taxon>
        <taxon>Pseudomonadati</taxon>
        <taxon>Pseudomonadota</taxon>
        <taxon>Gammaproteobacteria</taxon>
        <taxon>Lysobacterales</taxon>
        <taxon>Rhodanobacteraceae</taxon>
        <taxon>Dokdonella</taxon>
    </lineage>
</organism>
<evidence type="ECO:0000256" key="4">
    <source>
        <dbReference type="ARBA" id="ARBA00022679"/>
    </source>
</evidence>
<dbReference type="GO" id="GO:0005737">
    <property type="term" value="C:cytoplasm"/>
    <property type="evidence" value="ECO:0007669"/>
    <property type="project" value="UniProtKB-SubCell"/>
</dbReference>
<dbReference type="AlphaFoldDB" id="A0A160DTR2"/>
<name>A0A160DTR2_9GAMM</name>
<keyword evidence="2" id="KW-0963">Cytoplasm</keyword>
<dbReference type="InterPro" id="IPR041532">
    <property type="entry name" value="RlmI-like_PUA"/>
</dbReference>
<dbReference type="CDD" id="cd21153">
    <property type="entry name" value="PUA_RlmI"/>
    <property type="match status" value="1"/>
</dbReference>
<reference evidence="8 9" key="1">
    <citation type="submission" date="2016-04" db="EMBL/GenBank/DDBJ databases">
        <title>Complete genome sequence of Dokdonella koreensis DS-123T.</title>
        <authorList>
            <person name="Kim J.F."/>
            <person name="Lee H."/>
            <person name="Kwak M.-J."/>
        </authorList>
    </citation>
    <scope>NUCLEOTIDE SEQUENCE [LARGE SCALE GENOMIC DNA]</scope>
    <source>
        <strain evidence="8 9">DS-123</strain>
    </source>
</reference>
<proteinExistence type="inferred from homology"/>
<dbReference type="InterPro" id="IPR036974">
    <property type="entry name" value="PUA_sf"/>
</dbReference>
<dbReference type="GO" id="GO:0003723">
    <property type="term" value="F:RNA binding"/>
    <property type="evidence" value="ECO:0007669"/>
    <property type="project" value="InterPro"/>
</dbReference>
<evidence type="ECO:0000313" key="9">
    <source>
        <dbReference type="Proteomes" id="UP000076830"/>
    </source>
</evidence>
<dbReference type="GO" id="GO:0006364">
    <property type="term" value="P:rRNA processing"/>
    <property type="evidence" value="ECO:0007669"/>
    <property type="project" value="UniProtKB-KW"/>
</dbReference>
<keyword evidence="4 8" id="KW-0808">Transferase</keyword>
<dbReference type="PATRIC" id="fig|1300342.3.peg.1550"/>
<dbReference type="SUPFAM" id="SSF88697">
    <property type="entry name" value="PUA domain-like"/>
    <property type="match status" value="1"/>
</dbReference>
<protein>
    <submittedName>
        <fullName evidence="8">SAM-dependent methyltransferase</fullName>
    </submittedName>
</protein>
<dbReference type="RefSeq" id="WP_067645932.1">
    <property type="nucleotide sequence ID" value="NZ_CP015249.1"/>
</dbReference>
<gene>
    <name evidence="8" type="ORF">I596_1590</name>
</gene>
<dbReference type="PANTHER" id="PTHR42873">
    <property type="entry name" value="RIBOSOMAL RNA LARGE SUBUNIT METHYLTRANSFERASE"/>
    <property type="match status" value="1"/>
</dbReference>
<dbReference type="STRING" id="1300342.I596_1590"/>
<evidence type="ECO:0000256" key="6">
    <source>
        <dbReference type="ARBA" id="ARBA00038091"/>
    </source>
</evidence>
<dbReference type="EMBL" id="CP015249">
    <property type="protein sequence ID" value="ANB17614.1"/>
    <property type="molecule type" value="Genomic_DNA"/>
</dbReference>
<dbReference type="GO" id="GO:0008168">
    <property type="term" value="F:methyltransferase activity"/>
    <property type="evidence" value="ECO:0007669"/>
    <property type="project" value="UniProtKB-KW"/>
</dbReference>
<dbReference type="Gene3D" id="3.30.750.80">
    <property type="entry name" value="RNA methyltransferase domain (HRMD) like"/>
    <property type="match status" value="1"/>
</dbReference>
<dbReference type="Gene3D" id="2.30.130.10">
    <property type="entry name" value="PUA domain"/>
    <property type="match status" value="1"/>
</dbReference>
<dbReference type="Pfam" id="PF17785">
    <property type="entry name" value="PUA_3"/>
    <property type="match status" value="1"/>
</dbReference>
<dbReference type="GO" id="GO:0032259">
    <property type="term" value="P:methylation"/>
    <property type="evidence" value="ECO:0007669"/>
    <property type="project" value="UniProtKB-KW"/>
</dbReference>
<evidence type="ECO:0000256" key="2">
    <source>
        <dbReference type="ARBA" id="ARBA00022490"/>
    </source>
</evidence>
<evidence type="ECO:0000256" key="5">
    <source>
        <dbReference type="ARBA" id="ARBA00022691"/>
    </source>
</evidence>
<dbReference type="SUPFAM" id="SSF53335">
    <property type="entry name" value="S-adenosyl-L-methionine-dependent methyltransferases"/>
    <property type="match status" value="1"/>
</dbReference>
<dbReference type="PROSITE" id="PS50890">
    <property type="entry name" value="PUA"/>
    <property type="match status" value="1"/>
</dbReference>
<evidence type="ECO:0000256" key="1">
    <source>
        <dbReference type="ARBA" id="ARBA00004496"/>
    </source>
</evidence>
<keyword evidence="9" id="KW-1185">Reference proteome</keyword>
<dbReference type="CDD" id="cd11572">
    <property type="entry name" value="RlmI_M_like"/>
    <property type="match status" value="1"/>
</dbReference>
<evidence type="ECO:0000313" key="8">
    <source>
        <dbReference type="EMBL" id="ANB17614.1"/>
    </source>
</evidence>
<comment type="subcellular location">
    <subcellularLocation>
        <location evidence="1">Cytoplasm</location>
    </subcellularLocation>
</comment>
<comment type="similarity">
    <text evidence="6">Belongs to the methyltransferase superfamily. RlmI family.</text>
</comment>
<evidence type="ECO:0000256" key="3">
    <source>
        <dbReference type="ARBA" id="ARBA00022603"/>
    </source>
</evidence>
<dbReference type="InterPro" id="IPR029063">
    <property type="entry name" value="SAM-dependent_MTases_sf"/>
</dbReference>
<dbReference type="Pfam" id="PF03602">
    <property type="entry name" value="Cons_hypoth95"/>
    <property type="match status" value="1"/>
</dbReference>
<keyword evidence="3 8" id="KW-0489">Methyltransferase</keyword>
<feature type="domain" description="RlmI-like PUA" evidence="7">
    <location>
        <begin position="11"/>
        <end position="76"/>
    </location>
</feature>
<dbReference type="Proteomes" id="UP000076830">
    <property type="component" value="Chromosome"/>
</dbReference>
<dbReference type="Gene3D" id="3.40.50.150">
    <property type="entry name" value="Vaccinia Virus protein VP39"/>
    <property type="match status" value="1"/>
</dbReference>
<dbReference type="KEGG" id="dko:I596_1590"/>
<evidence type="ECO:0000259" key="7">
    <source>
        <dbReference type="Pfam" id="PF17785"/>
    </source>
</evidence>
<dbReference type="PANTHER" id="PTHR42873:SF1">
    <property type="entry name" value="S-ADENOSYLMETHIONINE-DEPENDENT METHYLTRANSFERASE DOMAIN-CONTAINING PROTEIN"/>
    <property type="match status" value="1"/>
</dbReference>
<keyword evidence="5" id="KW-0949">S-adenosyl-L-methionine</keyword>
<accession>A0A160DTR2</accession>
<sequence>MSETVDYPALVLKRGEDTRLRAGHLWVFSNEVDVQRTPLTGFEPGQACAILDSRDKPIGVGYVNPHSLICARLVSRGLEHALDRSLFVHRLNIALSLRERLYEAPYYRLVFGEADGLPGLTIDRFGDVLVAQTTTAGMERLKEPITEAAIKVLKPAALWWKNDASIRELEGLPAYADLGYGEASLPLRVREGGLEFAVDPIGGQKTGWFYDQQANRDQLARFVKGKRVLDVCSYLGAWGLRAAALGASEVVCVDASASAVEAIEANTERNGLADKVKAVRADAFDHLRALREARERFDVVILDPPAFVKRRKDLAEGRQAYRRLNELGMQVLAKDGILVTCSCSYHMPRSLLLEGVQHGARHLERQAQVLVQLQQAPDHPIHPAIPETDYLKGFLLRVVPA</sequence>
<dbReference type="CDD" id="cd02440">
    <property type="entry name" value="AdoMet_MTases"/>
    <property type="match status" value="1"/>
</dbReference>
<dbReference type="OrthoDB" id="9805492at2"/>
<dbReference type="InterPro" id="IPR015947">
    <property type="entry name" value="PUA-like_sf"/>
</dbReference>